<evidence type="ECO:0000256" key="5">
    <source>
        <dbReference type="ARBA" id="ARBA00022679"/>
    </source>
</evidence>
<evidence type="ECO:0000259" key="10">
    <source>
        <dbReference type="PROSITE" id="PS50885"/>
    </source>
</evidence>
<feature type="domain" description="Histidine kinase" evidence="9">
    <location>
        <begin position="259"/>
        <end position="472"/>
    </location>
</feature>
<comment type="catalytic activity">
    <reaction evidence="1">
        <text>ATP + protein L-histidine = ADP + protein N-phospho-L-histidine.</text>
        <dbReference type="EC" id="2.7.13.3"/>
    </reaction>
</comment>
<dbReference type="InterPro" id="IPR036097">
    <property type="entry name" value="HisK_dim/P_sf"/>
</dbReference>
<dbReference type="GO" id="GO:0016301">
    <property type="term" value="F:kinase activity"/>
    <property type="evidence" value="ECO:0007669"/>
    <property type="project" value="UniProtKB-KW"/>
</dbReference>
<accession>A0ABQ1PC68</accession>
<feature type="transmembrane region" description="Helical" evidence="8">
    <location>
        <begin position="7"/>
        <end position="30"/>
    </location>
</feature>
<gene>
    <name evidence="11" type="ORF">GCM10011573_24990</name>
</gene>
<organism evidence="11 12">
    <name type="scientific">Enterococcus wangshanyuanii</name>
    <dbReference type="NCBI Taxonomy" id="2005703"/>
    <lineage>
        <taxon>Bacteria</taxon>
        <taxon>Bacillati</taxon>
        <taxon>Bacillota</taxon>
        <taxon>Bacilli</taxon>
        <taxon>Lactobacillales</taxon>
        <taxon>Enterococcaceae</taxon>
        <taxon>Enterococcus</taxon>
    </lineage>
</organism>
<keyword evidence="4" id="KW-0597">Phosphoprotein</keyword>
<name>A0ABQ1PC68_9ENTE</name>
<keyword evidence="8" id="KW-1133">Transmembrane helix</keyword>
<evidence type="ECO:0000256" key="8">
    <source>
        <dbReference type="SAM" id="Phobius"/>
    </source>
</evidence>
<dbReference type="InterPro" id="IPR003660">
    <property type="entry name" value="HAMP_dom"/>
</dbReference>
<dbReference type="EMBL" id="BMKI01000005">
    <property type="protein sequence ID" value="GGC94342.1"/>
    <property type="molecule type" value="Genomic_DNA"/>
</dbReference>
<dbReference type="PROSITE" id="PS50109">
    <property type="entry name" value="HIS_KIN"/>
    <property type="match status" value="1"/>
</dbReference>
<evidence type="ECO:0000259" key="9">
    <source>
        <dbReference type="PROSITE" id="PS50109"/>
    </source>
</evidence>
<reference evidence="12" key="1">
    <citation type="journal article" date="2019" name="Int. J. Syst. Evol. Microbiol.">
        <title>The Global Catalogue of Microorganisms (GCM) 10K type strain sequencing project: providing services to taxonomists for standard genome sequencing and annotation.</title>
        <authorList>
            <consortium name="The Broad Institute Genomics Platform"/>
            <consortium name="The Broad Institute Genome Sequencing Center for Infectious Disease"/>
            <person name="Wu L."/>
            <person name="Ma J."/>
        </authorList>
    </citation>
    <scope>NUCLEOTIDE SEQUENCE [LARGE SCALE GENOMIC DNA]</scope>
    <source>
        <strain evidence="12">CGMCC 1.15942</strain>
    </source>
</reference>
<keyword evidence="6 11" id="KW-0418">Kinase</keyword>
<evidence type="ECO:0000256" key="7">
    <source>
        <dbReference type="ARBA" id="ARBA00023012"/>
    </source>
</evidence>
<dbReference type="PANTHER" id="PTHR45453:SF3">
    <property type="entry name" value="HISTIDINE KINASE"/>
    <property type="match status" value="1"/>
</dbReference>
<dbReference type="SMART" id="SM00304">
    <property type="entry name" value="HAMP"/>
    <property type="match status" value="1"/>
</dbReference>
<dbReference type="SUPFAM" id="SSF144276">
    <property type="entry name" value="Heterotrimerisation domain of extracellular hemoglobin linker subunits"/>
    <property type="match status" value="1"/>
</dbReference>
<dbReference type="CDD" id="cd06225">
    <property type="entry name" value="HAMP"/>
    <property type="match status" value="1"/>
</dbReference>
<dbReference type="InterPro" id="IPR004358">
    <property type="entry name" value="Sig_transdc_His_kin-like_C"/>
</dbReference>
<dbReference type="SMART" id="SM00387">
    <property type="entry name" value="HATPase_c"/>
    <property type="match status" value="1"/>
</dbReference>
<dbReference type="Pfam" id="PF00512">
    <property type="entry name" value="HisKA"/>
    <property type="match status" value="1"/>
</dbReference>
<evidence type="ECO:0000256" key="3">
    <source>
        <dbReference type="ARBA" id="ARBA00012438"/>
    </source>
</evidence>
<dbReference type="InterPro" id="IPR005467">
    <property type="entry name" value="His_kinase_dom"/>
</dbReference>
<dbReference type="InterPro" id="IPR037246">
    <property type="entry name" value="Extrac_hemoglob_link_heterodim"/>
</dbReference>
<dbReference type="InterPro" id="IPR003661">
    <property type="entry name" value="HisK_dim/P_dom"/>
</dbReference>
<evidence type="ECO:0000313" key="11">
    <source>
        <dbReference type="EMBL" id="GGC94342.1"/>
    </source>
</evidence>
<keyword evidence="8" id="KW-0812">Transmembrane</keyword>
<dbReference type="Gene3D" id="1.10.287.130">
    <property type="match status" value="1"/>
</dbReference>
<keyword evidence="5" id="KW-0808">Transferase</keyword>
<keyword evidence="7" id="KW-0902">Two-component regulatory system</keyword>
<evidence type="ECO:0000256" key="6">
    <source>
        <dbReference type="ARBA" id="ARBA00022777"/>
    </source>
</evidence>
<dbReference type="PROSITE" id="PS50885">
    <property type="entry name" value="HAMP"/>
    <property type="match status" value="1"/>
</dbReference>
<dbReference type="Gene3D" id="3.30.565.10">
    <property type="entry name" value="Histidine kinase-like ATPase, C-terminal domain"/>
    <property type="match status" value="1"/>
</dbReference>
<feature type="domain" description="HAMP" evidence="10">
    <location>
        <begin position="185"/>
        <end position="237"/>
    </location>
</feature>
<dbReference type="InterPro" id="IPR036890">
    <property type="entry name" value="HATPase_C_sf"/>
</dbReference>
<proteinExistence type="predicted"/>
<keyword evidence="8" id="KW-0472">Membrane</keyword>
<sequence length="475" mass="54252">MKIMWKNFLFSISVIFTVTTVSLVILYFVMPIYYEYTKLNTVEREFNKITDDLDKKPLEEIKGRIDKQLFEGQEAITLILSDLDGKIVHPYLGEGSNSLNIRLGDQGETKILDSSDVMNVELSELDRGKELTSTIKDNRGIEYLLTGLYSLQPISDASAVLLQIYPFLLVIDFLIGGIAAYFYSRFSTKRIKQISMATNQMLSLDHTIKCEIKGKDELALLAQDINQLDQTLLTTIDALKAEVAKVEGIERSKAEFMRVTSHELKTPVASLMGIIDGMIYNVGKFKDREHYLAVCKEILQQQADMIQNVLTVSKLDMFSLEETNQEVFSLREVIEDKLKTYRLLAEINQVELVIHLEECLIEGNKDEIGKVVNNLLSNAFRYTKANGQIDLFLDQHTLVIENQAVKALSKAELSQIFEPFYRPDFSRNRETGGSGLGLFIVKQILDKQGWNFSFKELEGERMCFSIYFDTERIII</sequence>
<evidence type="ECO:0000256" key="1">
    <source>
        <dbReference type="ARBA" id="ARBA00000085"/>
    </source>
</evidence>
<keyword evidence="12" id="KW-1185">Reference proteome</keyword>
<dbReference type="Gene3D" id="6.10.340.10">
    <property type="match status" value="1"/>
</dbReference>
<dbReference type="CDD" id="cd00075">
    <property type="entry name" value="HATPase"/>
    <property type="match status" value="1"/>
</dbReference>
<evidence type="ECO:0000256" key="2">
    <source>
        <dbReference type="ARBA" id="ARBA00004370"/>
    </source>
</evidence>
<protein>
    <recommendedName>
        <fullName evidence="3">histidine kinase</fullName>
        <ecNumber evidence="3">2.7.13.3</ecNumber>
    </recommendedName>
</protein>
<comment type="caution">
    <text evidence="11">The sequence shown here is derived from an EMBL/GenBank/DDBJ whole genome shotgun (WGS) entry which is preliminary data.</text>
</comment>
<dbReference type="RefSeq" id="WP_088269777.1">
    <property type="nucleotide sequence ID" value="NZ_BMKI01000005.1"/>
</dbReference>
<dbReference type="Pfam" id="PF02518">
    <property type="entry name" value="HATPase_c"/>
    <property type="match status" value="1"/>
</dbReference>
<dbReference type="PANTHER" id="PTHR45453">
    <property type="entry name" value="PHOSPHATE REGULON SENSOR PROTEIN PHOR"/>
    <property type="match status" value="1"/>
</dbReference>
<dbReference type="PRINTS" id="PR00344">
    <property type="entry name" value="BCTRLSENSOR"/>
</dbReference>
<feature type="transmembrane region" description="Helical" evidence="8">
    <location>
        <begin position="164"/>
        <end position="183"/>
    </location>
</feature>
<dbReference type="CDD" id="cd00082">
    <property type="entry name" value="HisKA"/>
    <property type="match status" value="1"/>
</dbReference>
<comment type="subcellular location">
    <subcellularLocation>
        <location evidence="2">Membrane</location>
    </subcellularLocation>
</comment>
<dbReference type="SUPFAM" id="SSF55874">
    <property type="entry name" value="ATPase domain of HSP90 chaperone/DNA topoisomerase II/histidine kinase"/>
    <property type="match status" value="1"/>
</dbReference>
<dbReference type="SMART" id="SM00388">
    <property type="entry name" value="HisKA"/>
    <property type="match status" value="1"/>
</dbReference>
<evidence type="ECO:0000313" key="12">
    <source>
        <dbReference type="Proteomes" id="UP000630615"/>
    </source>
</evidence>
<dbReference type="Proteomes" id="UP000630615">
    <property type="component" value="Unassembled WGS sequence"/>
</dbReference>
<dbReference type="SUPFAM" id="SSF47384">
    <property type="entry name" value="Homodimeric domain of signal transducing histidine kinase"/>
    <property type="match status" value="1"/>
</dbReference>
<dbReference type="EC" id="2.7.13.3" evidence="3"/>
<dbReference type="InterPro" id="IPR050351">
    <property type="entry name" value="BphY/WalK/GraS-like"/>
</dbReference>
<evidence type="ECO:0000256" key="4">
    <source>
        <dbReference type="ARBA" id="ARBA00022553"/>
    </source>
</evidence>
<dbReference type="InterPro" id="IPR003594">
    <property type="entry name" value="HATPase_dom"/>
</dbReference>